<reference evidence="9" key="3">
    <citation type="submission" date="2015-06" db="UniProtKB">
        <authorList>
            <consortium name="EnsemblMetazoa"/>
        </authorList>
    </citation>
    <scope>IDENTIFICATION</scope>
</reference>
<name>R7VHZ4_CAPTE</name>
<keyword evidence="2 5" id="KW-0812">Transmembrane</keyword>
<evidence type="ECO:0000313" key="8">
    <source>
        <dbReference type="EMBL" id="ELU18219.1"/>
    </source>
</evidence>
<evidence type="ECO:0000256" key="1">
    <source>
        <dbReference type="ARBA" id="ARBA00004370"/>
    </source>
</evidence>
<proteinExistence type="inferred from homology"/>
<comment type="similarity">
    <text evidence="5">Belongs to the G-protein coupled receptor 1 family.</text>
</comment>
<dbReference type="SUPFAM" id="SSF81321">
    <property type="entry name" value="Family A G protein-coupled receptor-like"/>
    <property type="match status" value="1"/>
</dbReference>
<dbReference type="OMA" id="FIRCCIT"/>
<keyword evidence="5" id="KW-0807">Transducer</keyword>
<dbReference type="EMBL" id="AMQN01016409">
    <property type="status" value="NOT_ANNOTATED_CDS"/>
    <property type="molecule type" value="Genomic_DNA"/>
</dbReference>
<keyword evidence="10" id="KW-1185">Reference proteome</keyword>
<feature type="domain" description="G-protein coupled receptors family 1 profile" evidence="7">
    <location>
        <begin position="51"/>
        <end position="274"/>
    </location>
</feature>
<dbReference type="InterPro" id="IPR000276">
    <property type="entry name" value="GPCR_Rhodpsn"/>
</dbReference>
<evidence type="ECO:0000313" key="10">
    <source>
        <dbReference type="Proteomes" id="UP000014760"/>
    </source>
</evidence>
<feature type="transmembrane region" description="Helical" evidence="6">
    <location>
        <begin position="30"/>
        <end position="59"/>
    </location>
</feature>
<gene>
    <name evidence="8" type="ORF">CAPTEDRAFT_194389</name>
</gene>
<feature type="transmembrane region" description="Helical" evidence="6">
    <location>
        <begin position="121"/>
        <end position="142"/>
    </location>
</feature>
<dbReference type="EMBL" id="KB292039">
    <property type="protein sequence ID" value="ELU18219.1"/>
    <property type="molecule type" value="Genomic_DNA"/>
</dbReference>
<dbReference type="EnsemblMetazoa" id="CapteT194389">
    <property type="protein sequence ID" value="CapteP194389"/>
    <property type="gene ID" value="CapteG194389"/>
</dbReference>
<dbReference type="GO" id="GO:0016020">
    <property type="term" value="C:membrane"/>
    <property type="evidence" value="ECO:0007669"/>
    <property type="project" value="UniProtKB-SubCell"/>
</dbReference>
<evidence type="ECO:0000256" key="6">
    <source>
        <dbReference type="SAM" id="Phobius"/>
    </source>
</evidence>
<evidence type="ECO:0000259" key="7">
    <source>
        <dbReference type="PROSITE" id="PS50262"/>
    </source>
</evidence>
<dbReference type="PANTHER" id="PTHR46641:SF2">
    <property type="entry name" value="FMRFAMIDE RECEPTOR"/>
    <property type="match status" value="1"/>
</dbReference>
<protein>
    <recommendedName>
        <fullName evidence="7">G-protein coupled receptors family 1 profile domain-containing protein</fullName>
    </recommendedName>
</protein>
<dbReference type="CDD" id="cd14978">
    <property type="entry name" value="7tmA_FMRFamide_R-like"/>
    <property type="match status" value="1"/>
</dbReference>
<dbReference type="HOGENOM" id="CLU_1016496_0_0_1"/>
<keyword evidence="3 6" id="KW-1133">Transmembrane helix</keyword>
<keyword evidence="5" id="KW-0675">Receptor</keyword>
<dbReference type="AlphaFoldDB" id="R7VHZ4"/>
<dbReference type="PRINTS" id="PR00237">
    <property type="entry name" value="GPCRRHODOPSN"/>
</dbReference>
<reference evidence="8 10" key="2">
    <citation type="journal article" date="2013" name="Nature">
        <title>Insights into bilaterian evolution from three spiralian genomes.</title>
        <authorList>
            <person name="Simakov O."/>
            <person name="Marletaz F."/>
            <person name="Cho S.J."/>
            <person name="Edsinger-Gonzales E."/>
            <person name="Havlak P."/>
            <person name="Hellsten U."/>
            <person name="Kuo D.H."/>
            <person name="Larsson T."/>
            <person name="Lv J."/>
            <person name="Arendt D."/>
            <person name="Savage R."/>
            <person name="Osoegawa K."/>
            <person name="de Jong P."/>
            <person name="Grimwood J."/>
            <person name="Chapman J.A."/>
            <person name="Shapiro H."/>
            <person name="Aerts A."/>
            <person name="Otillar R.P."/>
            <person name="Terry A.Y."/>
            <person name="Boore J.L."/>
            <person name="Grigoriev I.V."/>
            <person name="Lindberg D.R."/>
            <person name="Seaver E.C."/>
            <person name="Weisblat D.A."/>
            <person name="Putnam N.H."/>
            <person name="Rokhsar D.S."/>
        </authorList>
    </citation>
    <scope>NUCLEOTIDE SEQUENCE</scope>
    <source>
        <strain evidence="8 10">I ESC-2004</strain>
    </source>
</reference>
<dbReference type="STRING" id="283909.R7VHZ4"/>
<evidence type="ECO:0000256" key="5">
    <source>
        <dbReference type="RuleBase" id="RU000688"/>
    </source>
</evidence>
<organism evidence="8">
    <name type="scientific">Capitella teleta</name>
    <name type="common">Polychaete worm</name>
    <dbReference type="NCBI Taxonomy" id="283909"/>
    <lineage>
        <taxon>Eukaryota</taxon>
        <taxon>Metazoa</taxon>
        <taxon>Spiralia</taxon>
        <taxon>Lophotrochozoa</taxon>
        <taxon>Annelida</taxon>
        <taxon>Polychaeta</taxon>
        <taxon>Sedentaria</taxon>
        <taxon>Scolecida</taxon>
        <taxon>Capitellidae</taxon>
        <taxon>Capitella</taxon>
    </lineage>
</organism>
<dbReference type="Gene3D" id="1.20.1070.10">
    <property type="entry name" value="Rhodopsin 7-helix transmembrane proteins"/>
    <property type="match status" value="1"/>
</dbReference>
<feature type="transmembrane region" description="Helical" evidence="6">
    <location>
        <begin position="212"/>
        <end position="231"/>
    </location>
</feature>
<dbReference type="OrthoDB" id="10011262at2759"/>
<dbReference type="Proteomes" id="UP000014760">
    <property type="component" value="Unassembled WGS sequence"/>
</dbReference>
<dbReference type="InterPro" id="IPR052954">
    <property type="entry name" value="GPCR-Ligand_Int"/>
</dbReference>
<keyword evidence="5" id="KW-0297">G-protein coupled receptor</keyword>
<accession>R7VHZ4</accession>
<dbReference type="Pfam" id="PF00001">
    <property type="entry name" value="7tm_1"/>
    <property type="match status" value="1"/>
</dbReference>
<comment type="subcellular location">
    <subcellularLocation>
        <location evidence="1">Membrane</location>
    </subcellularLocation>
</comment>
<dbReference type="GO" id="GO:0004930">
    <property type="term" value="F:G protein-coupled receptor activity"/>
    <property type="evidence" value="ECO:0007669"/>
    <property type="project" value="UniProtKB-KW"/>
</dbReference>
<keyword evidence="4 6" id="KW-0472">Membrane</keyword>
<dbReference type="InterPro" id="IPR017452">
    <property type="entry name" value="GPCR_Rhodpsn_7TM"/>
</dbReference>
<dbReference type="PROSITE" id="PS00237">
    <property type="entry name" value="G_PROTEIN_RECEP_F1_1"/>
    <property type="match status" value="1"/>
</dbReference>
<feature type="transmembrane region" description="Helical" evidence="6">
    <location>
        <begin position="163"/>
        <end position="185"/>
    </location>
</feature>
<evidence type="ECO:0000313" key="9">
    <source>
        <dbReference type="EnsemblMetazoa" id="CapteP194389"/>
    </source>
</evidence>
<dbReference type="PANTHER" id="PTHR46641">
    <property type="entry name" value="FMRFAMIDE RECEPTOR-RELATED"/>
    <property type="match status" value="1"/>
</dbReference>
<reference evidence="10" key="1">
    <citation type="submission" date="2012-12" db="EMBL/GenBank/DDBJ databases">
        <authorList>
            <person name="Hellsten U."/>
            <person name="Grimwood J."/>
            <person name="Chapman J.A."/>
            <person name="Shapiro H."/>
            <person name="Aerts A."/>
            <person name="Otillar R.P."/>
            <person name="Terry A.Y."/>
            <person name="Boore J.L."/>
            <person name="Simakov O."/>
            <person name="Marletaz F."/>
            <person name="Cho S.-J."/>
            <person name="Edsinger-Gonzales E."/>
            <person name="Havlak P."/>
            <person name="Kuo D.-H."/>
            <person name="Larsson T."/>
            <person name="Lv J."/>
            <person name="Arendt D."/>
            <person name="Savage R."/>
            <person name="Osoegawa K."/>
            <person name="de Jong P."/>
            <person name="Lindberg D.R."/>
            <person name="Seaver E.C."/>
            <person name="Weisblat D.A."/>
            <person name="Putnam N.H."/>
            <person name="Grigoriev I.V."/>
            <person name="Rokhsar D.S."/>
        </authorList>
    </citation>
    <scope>NUCLEOTIDE SEQUENCE</scope>
    <source>
        <strain evidence="10">I ESC-2004</strain>
    </source>
</reference>
<dbReference type="PROSITE" id="PS50262">
    <property type="entry name" value="G_PROTEIN_RECEP_F1_2"/>
    <property type="match status" value="1"/>
</dbReference>
<evidence type="ECO:0000256" key="2">
    <source>
        <dbReference type="ARBA" id="ARBA00022692"/>
    </source>
</evidence>
<evidence type="ECO:0000256" key="3">
    <source>
        <dbReference type="ARBA" id="ARBA00022989"/>
    </source>
</evidence>
<evidence type="ECO:0000256" key="4">
    <source>
        <dbReference type="ARBA" id="ARBA00023136"/>
    </source>
</evidence>
<sequence>MASQDINTDEFYSNITAFGRSKQISCDLPVSFYIIVNVIILGVICILGLIGNTLSVIVLHRERGNRVVVLLLQSLAVADNACLILALIHVPFIHGILPSIPRYSNTVRLVEVYFQKYIEPVAHMAQTGSIWTVVLLAANRYFAICRPFQAQTYLTMARTKIQVAGVVIFSVALNIPRFFQLHVIIDRNISRPGNRIRIFRSDSEFDKIYTNIVYTVFVLAGPFILLTILNCRSLQAYSDDIANKQTTKPPDMVVLVIDLQVVAFVRLWVPFIGH</sequence>